<protein>
    <submittedName>
        <fullName evidence="1">Uncharacterized protein</fullName>
    </submittedName>
</protein>
<organism evidence="1 2">
    <name type="scientific">Symbiodinium natans</name>
    <dbReference type="NCBI Taxonomy" id="878477"/>
    <lineage>
        <taxon>Eukaryota</taxon>
        <taxon>Sar</taxon>
        <taxon>Alveolata</taxon>
        <taxon>Dinophyceae</taxon>
        <taxon>Suessiales</taxon>
        <taxon>Symbiodiniaceae</taxon>
        <taxon>Symbiodinium</taxon>
    </lineage>
</organism>
<evidence type="ECO:0000313" key="2">
    <source>
        <dbReference type="Proteomes" id="UP000604046"/>
    </source>
</evidence>
<reference evidence="1" key="1">
    <citation type="submission" date="2021-02" db="EMBL/GenBank/DDBJ databases">
        <authorList>
            <person name="Dougan E. K."/>
            <person name="Rhodes N."/>
            <person name="Thang M."/>
            <person name="Chan C."/>
        </authorList>
    </citation>
    <scope>NUCLEOTIDE SEQUENCE</scope>
</reference>
<accession>A0A812SR08</accession>
<sequence length="100" mass="10718">MTIPRRLELRPKFIQGQGLRLHPGQGDMPETLGKHAHAASAICRCAFAAGHVELLLFRGSTDGSPIAEQYGFKVAGEACVWCGGVPEAQDFKHCLSTLAS</sequence>
<comment type="caution">
    <text evidence="1">The sequence shown here is derived from an EMBL/GenBank/DDBJ whole genome shotgun (WGS) entry which is preliminary data.</text>
</comment>
<gene>
    <name evidence="1" type="ORF">SNAT2548_LOCUS27285</name>
</gene>
<dbReference type="Proteomes" id="UP000604046">
    <property type="component" value="Unassembled WGS sequence"/>
</dbReference>
<evidence type="ECO:0000313" key="1">
    <source>
        <dbReference type="EMBL" id="CAE7486352.1"/>
    </source>
</evidence>
<keyword evidence="2" id="KW-1185">Reference proteome</keyword>
<dbReference type="AlphaFoldDB" id="A0A812SR08"/>
<proteinExistence type="predicted"/>
<name>A0A812SR08_9DINO</name>
<dbReference type="EMBL" id="CAJNDS010002461">
    <property type="protein sequence ID" value="CAE7486352.1"/>
    <property type="molecule type" value="Genomic_DNA"/>
</dbReference>